<dbReference type="InterPro" id="IPR001245">
    <property type="entry name" value="Ser-Thr/Tyr_kinase_cat_dom"/>
</dbReference>
<dbReference type="Pfam" id="PF01094">
    <property type="entry name" value="ANF_receptor"/>
    <property type="match status" value="1"/>
</dbReference>
<dbReference type="SUPFAM" id="SSF55073">
    <property type="entry name" value="Nucleotide cyclase"/>
    <property type="match status" value="1"/>
</dbReference>
<evidence type="ECO:0000259" key="17">
    <source>
        <dbReference type="PROSITE" id="PS50125"/>
    </source>
</evidence>
<comment type="similarity">
    <text evidence="11">Belongs to the adenylyl cyclase class-4/guanylyl cyclase family.</text>
</comment>
<dbReference type="RefSeq" id="XP_022248717.1">
    <property type="nucleotide sequence ID" value="XM_022393009.1"/>
</dbReference>
<proteinExistence type="inferred from homology"/>
<evidence type="ECO:0000256" key="14">
    <source>
        <dbReference type="SAM" id="MobiDB-lite"/>
    </source>
</evidence>
<dbReference type="InterPro" id="IPR028082">
    <property type="entry name" value="Peripla_BP_I"/>
</dbReference>
<keyword evidence="9 11" id="KW-0456">Lyase</keyword>
<comment type="catalytic activity">
    <reaction evidence="1 12">
        <text>GTP = 3',5'-cyclic GMP + diphosphate</text>
        <dbReference type="Rhea" id="RHEA:13665"/>
        <dbReference type="ChEBI" id="CHEBI:33019"/>
        <dbReference type="ChEBI" id="CHEBI:37565"/>
        <dbReference type="ChEBI" id="CHEBI:57746"/>
        <dbReference type="EC" id="4.6.1.2"/>
    </reaction>
</comment>
<dbReference type="SUPFAM" id="SSF53822">
    <property type="entry name" value="Periplasmic binding protein-like I"/>
    <property type="match status" value="1"/>
</dbReference>
<dbReference type="InterPro" id="IPR001828">
    <property type="entry name" value="ANF_lig-bd_rcpt"/>
</dbReference>
<dbReference type="PROSITE" id="PS50011">
    <property type="entry name" value="PROTEIN_KINASE_DOM"/>
    <property type="match status" value="1"/>
</dbReference>
<evidence type="ECO:0000313" key="18">
    <source>
        <dbReference type="Proteomes" id="UP000694941"/>
    </source>
</evidence>
<gene>
    <name evidence="19" type="primary">LOC106464738</name>
</gene>
<dbReference type="GeneID" id="106464738"/>
<dbReference type="Pfam" id="PF07714">
    <property type="entry name" value="PK_Tyr_Ser-Thr"/>
    <property type="match status" value="1"/>
</dbReference>
<sequence length="1220" mass="137169">MKFYSTATFVVLHLHVLCFCWLWFPTAAQYGAVILQYDNECSRNLSILEQVTSRALRHPELMVAARETNIKMDIRMPLSECRSGSLYPFVEALKEQKIQAVVGAVADHVCEAAATLSSVHEKLYVSWSCTASSLSNKILYPTFARTIPSAVATARAVISLVAGLRWKNSALLAAKDETWRRLAEELDSIIRDRGFVVRAFLLLDTRATVEEIKSALSAVKPPVKAIILSMDLTMPLLSNVLKAAEKLGWADGRFAFFVLHVTTTLYPKLLPSLSILSVNILRAVFVVTVVAPNATYGEVWKKPENVDTFQELLNTTSVEEVYDFYRQFSSVSLLLTALQRAHQEANGLNISLYTRNTVFPTLLGLSETDEVGDLLVKFVLLDFWPNYRVFRAVADLNIDHRGDLHVTDSQWIKGIDWPFNRPLVADPDCIIQDVDCSNSGDDATLTTEETIGVIISLLTCVTVALGITAFIRKKLSLKEMRKKILLTVDDIVLTQPSKKTFRDRSGFDKPDILKASHDSVRPHTHLTPGQSGRTTGSEQINCARLNGDIVHLKHFYVTATFEVRRKAMNQLLQIYELRHENINPFLGCLSDPQQPALVWEHCSRGSLADVLASEDIKLDWSFKLSLLTDLVRGMRYLHSCPVKHHGNLTSRNCVIDSRWVLKITDYGLPMFCEAQNLPPSPLTIKDKLWAAPELLRDETLLRRGTQTGDVYSFSIVMQEVVVRGQPYCMLQLSAEELIEKLKRPPPLIRPSVSKQAAPPEAINIMKQCWAEYPDVRPDFGQINEQFKRLNQGKKINIVDTMFQMLEKYSNNLEDLIKERTIQLDEEKKKTDHLLNRMLPSMVTENLKAGLPVEPEKFEEVTIYFSDIVGFTTISAYSEPMEIVDFLNDLYTAFDNTIDHYNVYKVETIGDAYMVVGGLPERIQNHAEEIATMALDLLYVCGKFKIRHMPNVPLMLRIGIHTGPVVAGVVGLTMPRYCLFGDTVNTASRMESSGTAYRVHISKTTEKKLRHAGGYIIQHRGEIILKGKGKQPTYWLCGKTGFDKDLPPPPEDDGSGENHGFKSENIFKAMGRKKVDVSETDNIPNQGSDTCNSSCTASAEINIDELASNLLLSTPLLTDIENKVNSQCDSKHFLSPTLASTYNHQTNKRNENWTFPFAPKRPKDINKHKRKIKEIELNVHHSNSNSSSRSSISSIMGNNSQSENSSHVIDVMKQSSVNQEQ</sequence>
<reference evidence="19" key="1">
    <citation type="submission" date="2025-08" db="UniProtKB">
        <authorList>
            <consortium name="RefSeq"/>
        </authorList>
    </citation>
    <scope>IDENTIFICATION</scope>
    <source>
        <tissue evidence="19">Muscle</tissue>
    </source>
</reference>
<dbReference type="InterPro" id="IPR001054">
    <property type="entry name" value="A/G_cyclase"/>
</dbReference>
<evidence type="ECO:0000256" key="6">
    <source>
        <dbReference type="ARBA" id="ARBA00022989"/>
    </source>
</evidence>
<dbReference type="PROSITE" id="PS50125">
    <property type="entry name" value="GUANYLATE_CYCLASE_2"/>
    <property type="match status" value="1"/>
</dbReference>
<evidence type="ECO:0000313" key="19">
    <source>
        <dbReference type="RefSeq" id="XP_022248717.1"/>
    </source>
</evidence>
<accession>A0ABM1SYL1</accession>
<dbReference type="Pfam" id="PF00211">
    <property type="entry name" value="Guanylate_cyc"/>
    <property type="match status" value="1"/>
</dbReference>
<feature type="region of interest" description="Disordered" evidence="14">
    <location>
        <begin position="1175"/>
        <end position="1220"/>
    </location>
</feature>
<feature type="signal peptide" evidence="15">
    <location>
        <begin position="1"/>
        <end position="28"/>
    </location>
</feature>
<keyword evidence="10 12" id="KW-0141">cGMP biosynthesis</keyword>
<keyword evidence="5" id="KW-0547">Nucleotide-binding</keyword>
<evidence type="ECO:0000256" key="10">
    <source>
        <dbReference type="ARBA" id="ARBA00023293"/>
    </source>
</evidence>
<evidence type="ECO:0000256" key="3">
    <source>
        <dbReference type="ARBA" id="ARBA00012202"/>
    </source>
</evidence>
<comment type="subcellular location">
    <subcellularLocation>
        <location evidence="2">Membrane</location>
        <topology evidence="2">Single-pass type I membrane protein</topology>
    </subcellularLocation>
</comment>
<keyword evidence="6" id="KW-1133">Transmembrane helix</keyword>
<dbReference type="InterPro" id="IPR011009">
    <property type="entry name" value="Kinase-like_dom_sf"/>
</dbReference>
<feature type="compositionally biased region" description="Low complexity" evidence="14">
    <location>
        <begin position="1181"/>
        <end position="1201"/>
    </location>
</feature>
<dbReference type="CDD" id="cd07302">
    <property type="entry name" value="CHD"/>
    <property type="match status" value="1"/>
</dbReference>
<dbReference type="PANTHER" id="PTHR11920:SF462">
    <property type="entry name" value="GUANYLATE CYCLASE"/>
    <property type="match status" value="1"/>
</dbReference>
<feature type="domain" description="Guanylate cyclase" evidence="17">
    <location>
        <begin position="861"/>
        <end position="990"/>
    </location>
</feature>
<keyword evidence="7" id="KW-0472">Membrane</keyword>
<dbReference type="PANTHER" id="PTHR11920">
    <property type="entry name" value="GUANYLYL CYCLASE"/>
    <property type="match status" value="1"/>
</dbReference>
<evidence type="ECO:0000259" key="16">
    <source>
        <dbReference type="PROSITE" id="PS50011"/>
    </source>
</evidence>
<evidence type="ECO:0000256" key="11">
    <source>
        <dbReference type="RuleBase" id="RU000405"/>
    </source>
</evidence>
<feature type="compositionally biased region" description="Polar residues" evidence="14">
    <location>
        <begin position="1202"/>
        <end position="1220"/>
    </location>
</feature>
<name>A0ABM1SYL1_LIMPO</name>
<dbReference type="InterPro" id="IPR050401">
    <property type="entry name" value="Cyclic_nucleotide_synthase"/>
</dbReference>
<feature type="coiled-coil region" evidence="13">
    <location>
        <begin position="798"/>
        <end position="829"/>
    </location>
</feature>
<dbReference type="InterPro" id="IPR000719">
    <property type="entry name" value="Prot_kinase_dom"/>
</dbReference>
<evidence type="ECO:0000256" key="1">
    <source>
        <dbReference type="ARBA" id="ARBA00001436"/>
    </source>
</evidence>
<feature type="domain" description="Protein kinase" evidence="16">
    <location>
        <begin position="520"/>
        <end position="789"/>
    </location>
</feature>
<keyword evidence="8" id="KW-0325">Glycoprotein</keyword>
<keyword evidence="18" id="KW-1185">Reference proteome</keyword>
<dbReference type="Proteomes" id="UP000694941">
    <property type="component" value="Unplaced"/>
</dbReference>
<evidence type="ECO:0000256" key="5">
    <source>
        <dbReference type="ARBA" id="ARBA00022741"/>
    </source>
</evidence>
<dbReference type="Gene3D" id="3.40.50.2300">
    <property type="match status" value="2"/>
</dbReference>
<dbReference type="SMART" id="SM00044">
    <property type="entry name" value="CYCc"/>
    <property type="match status" value="1"/>
</dbReference>
<keyword evidence="13" id="KW-0175">Coiled coil</keyword>
<evidence type="ECO:0000256" key="8">
    <source>
        <dbReference type="ARBA" id="ARBA00023180"/>
    </source>
</evidence>
<dbReference type="EC" id="4.6.1.2" evidence="3 12"/>
<dbReference type="Gene3D" id="1.10.510.10">
    <property type="entry name" value="Transferase(Phosphotransferase) domain 1"/>
    <property type="match status" value="1"/>
</dbReference>
<evidence type="ECO:0000256" key="9">
    <source>
        <dbReference type="ARBA" id="ARBA00023239"/>
    </source>
</evidence>
<evidence type="ECO:0000256" key="15">
    <source>
        <dbReference type="SAM" id="SignalP"/>
    </source>
</evidence>
<keyword evidence="4" id="KW-0812">Transmembrane</keyword>
<protein>
    <recommendedName>
        <fullName evidence="3 12">Guanylate cyclase</fullName>
        <ecNumber evidence="3 12">4.6.1.2</ecNumber>
    </recommendedName>
</protein>
<evidence type="ECO:0000256" key="4">
    <source>
        <dbReference type="ARBA" id="ARBA00022692"/>
    </source>
</evidence>
<dbReference type="PROSITE" id="PS00452">
    <property type="entry name" value="GUANYLATE_CYCLASE_1"/>
    <property type="match status" value="1"/>
</dbReference>
<organism evidence="18 19">
    <name type="scientific">Limulus polyphemus</name>
    <name type="common">Atlantic horseshoe crab</name>
    <dbReference type="NCBI Taxonomy" id="6850"/>
    <lineage>
        <taxon>Eukaryota</taxon>
        <taxon>Metazoa</taxon>
        <taxon>Ecdysozoa</taxon>
        <taxon>Arthropoda</taxon>
        <taxon>Chelicerata</taxon>
        <taxon>Merostomata</taxon>
        <taxon>Xiphosura</taxon>
        <taxon>Limulidae</taxon>
        <taxon>Limulus</taxon>
    </lineage>
</organism>
<evidence type="ECO:0000256" key="12">
    <source>
        <dbReference type="RuleBase" id="RU003431"/>
    </source>
</evidence>
<keyword evidence="15" id="KW-0732">Signal</keyword>
<dbReference type="Gene3D" id="3.30.70.1230">
    <property type="entry name" value="Nucleotide cyclase"/>
    <property type="match status" value="1"/>
</dbReference>
<evidence type="ECO:0000256" key="13">
    <source>
        <dbReference type="SAM" id="Coils"/>
    </source>
</evidence>
<dbReference type="SUPFAM" id="SSF56112">
    <property type="entry name" value="Protein kinase-like (PK-like)"/>
    <property type="match status" value="1"/>
</dbReference>
<dbReference type="InterPro" id="IPR018297">
    <property type="entry name" value="A/G_cyclase_CS"/>
</dbReference>
<feature type="chain" id="PRO_5047121281" description="Guanylate cyclase" evidence="15">
    <location>
        <begin position="29"/>
        <end position="1220"/>
    </location>
</feature>
<evidence type="ECO:0000256" key="7">
    <source>
        <dbReference type="ARBA" id="ARBA00023136"/>
    </source>
</evidence>
<evidence type="ECO:0000256" key="2">
    <source>
        <dbReference type="ARBA" id="ARBA00004479"/>
    </source>
</evidence>
<dbReference type="InterPro" id="IPR029787">
    <property type="entry name" value="Nucleotide_cyclase"/>
</dbReference>